<dbReference type="GO" id="GO:0005886">
    <property type="term" value="C:plasma membrane"/>
    <property type="evidence" value="ECO:0007669"/>
    <property type="project" value="UniProtKB-SubCell"/>
</dbReference>
<feature type="domain" description="EamA" evidence="13">
    <location>
        <begin position="19"/>
        <end position="114"/>
    </location>
</feature>
<dbReference type="PANTHER" id="PTHR30561">
    <property type="entry name" value="SMR FAMILY PROTON-DEPENDENT DRUG EFFLUX TRANSPORTER SUGE"/>
    <property type="match status" value="1"/>
</dbReference>
<evidence type="ECO:0000256" key="11">
    <source>
        <dbReference type="ARBA" id="ARBA00023136"/>
    </source>
</evidence>
<evidence type="ECO:0000256" key="3">
    <source>
        <dbReference type="ARBA" id="ARBA00022475"/>
    </source>
</evidence>
<evidence type="ECO:0000256" key="12">
    <source>
        <dbReference type="SAM" id="Phobius"/>
    </source>
</evidence>
<dbReference type="RefSeq" id="WP_006860640.1">
    <property type="nucleotide sequence ID" value="NZ_ACCL02000003.1"/>
</dbReference>
<dbReference type="STRING" id="168384.SAMN05660368_01319"/>
<dbReference type="Pfam" id="PF00892">
    <property type="entry name" value="EamA"/>
    <property type="match status" value="1"/>
</dbReference>
<evidence type="ECO:0000256" key="9">
    <source>
        <dbReference type="ARBA" id="ARBA00022989"/>
    </source>
</evidence>
<evidence type="ECO:0000259" key="13">
    <source>
        <dbReference type="Pfam" id="PF00892"/>
    </source>
</evidence>
<evidence type="ECO:0000256" key="2">
    <source>
        <dbReference type="ARBA" id="ARBA00007362"/>
    </source>
</evidence>
<sequence length="115" mass="12972">MDSSVWMHVGIMVCSVFVASVSQILLKISANKTYPSKIKEYLNGYVITGYALLFLSTILTMLALKKMPLSWQTVIESSGYFFVFVMGHFILKEKISRRKILGLLVIFAGIIVFLL</sequence>
<evidence type="ECO:0000256" key="6">
    <source>
        <dbReference type="ARBA" id="ARBA00022556"/>
    </source>
</evidence>
<keyword evidence="4" id="KW-0444">Lipid biosynthesis</keyword>
<protein>
    <recommendedName>
        <fullName evidence="13">EamA domain-containing protein</fullName>
    </recommendedName>
</protein>
<accession>C6LB48</accession>
<dbReference type="GO" id="GO:0022857">
    <property type="term" value="F:transmembrane transporter activity"/>
    <property type="evidence" value="ECO:0007669"/>
    <property type="project" value="InterPro"/>
</dbReference>
<keyword evidence="9 12" id="KW-1133">Transmembrane helix</keyword>
<dbReference type="EMBL" id="ACCL02000003">
    <property type="protein sequence ID" value="EET62179.1"/>
    <property type="molecule type" value="Genomic_DNA"/>
</dbReference>
<keyword evidence="10" id="KW-0443">Lipid metabolism</keyword>
<keyword evidence="5" id="KW-0997">Cell inner membrane</keyword>
<feature type="transmembrane region" description="Helical" evidence="12">
    <location>
        <begin position="98"/>
        <end position="114"/>
    </location>
</feature>
<feature type="transmembrane region" description="Helical" evidence="12">
    <location>
        <begin position="42"/>
        <end position="64"/>
    </location>
</feature>
<dbReference type="InterPro" id="IPR000620">
    <property type="entry name" value="EamA_dom"/>
</dbReference>
<evidence type="ECO:0000256" key="8">
    <source>
        <dbReference type="ARBA" id="ARBA00022985"/>
    </source>
</evidence>
<dbReference type="SUPFAM" id="SSF103481">
    <property type="entry name" value="Multidrug resistance efflux transporter EmrE"/>
    <property type="match status" value="1"/>
</dbReference>
<evidence type="ECO:0000256" key="4">
    <source>
        <dbReference type="ARBA" id="ARBA00022516"/>
    </source>
</evidence>
<reference evidence="14" key="1">
    <citation type="submission" date="2009-07" db="EMBL/GenBank/DDBJ databases">
        <authorList>
            <person name="Weinstock G."/>
            <person name="Sodergren E."/>
            <person name="Clifton S."/>
            <person name="Fulton L."/>
            <person name="Fulton B."/>
            <person name="Courtney L."/>
            <person name="Fronick C."/>
            <person name="Harrison M."/>
            <person name="Strong C."/>
            <person name="Farmer C."/>
            <person name="Delahaunty K."/>
            <person name="Markovic C."/>
            <person name="Hall O."/>
            <person name="Minx P."/>
            <person name="Tomlinson C."/>
            <person name="Mitreva M."/>
            <person name="Nelson J."/>
            <person name="Hou S."/>
            <person name="Wollam A."/>
            <person name="Pepin K.H."/>
            <person name="Johnson M."/>
            <person name="Bhonagiri V."/>
            <person name="Nash W.E."/>
            <person name="Warren W."/>
            <person name="Chinwalla A."/>
            <person name="Mardis E.R."/>
            <person name="Wilson R.K."/>
        </authorList>
    </citation>
    <scope>NUCLEOTIDE SEQUENCE [LARGE SCALE GENOMIC DNA]</scope>
    <source>
        <strain evidence="14">DSM 14469</strain>
    </source>
</reference>
<organism evidence="14 15">
    <name type="scientific">Marvinbryantia formatexigens DSM 14469</name>
    <dbReference type="NCBI Taxonomy" id="478749"/>
    <lineage>
        <taxon>Bacteria</taxon>
        <taxon>Bacillati</taxon>
        <taxon>Bacillota</taxon>
        <taxon>Clostridia</taxon>
        <taxon>Lachnospirales</taxon>
        <taxon>Lachnospiraceae</taxon>
        <taxon>Marvinbryantia</taxon>
    </lineage>
</organism>
<comment type="caution">
    <text evidence="14">The sequence shown here is derived from an EMBL/GenBank/DDBJ whole genome shotgun (WGS) entry which is preliminary data.</text>
</comment>
<dbReference type="OrthoDB" id="2873177at2"/>
<dbReference type="InterPro" id="IPR037185">
    <property type="entry name" value="EmrE-like"/>
</dbReference>
<feature type="transmembrane region" description="Helical" evidence="12">
    <location>
        <begin position="70"/>
        <end position="91"/>
    </location>
</feature>
<keyword evidence="8" id="KW-0448">Lipopolysaccharide biosynthesis</keyword>
<dbReference type="AlphaFoldDB" id="C6LB48"/>
<evidence type="ECO:0000256" key="5">
    <source>
        <dbReference type="ARBA" id="ARBA00022519"/>
    </source>
</evidence>
<dbReference type="Proteomes" id="UP000005561">
    <property type="component" value="Unassembled WGS sequence"/>
</dbReference>
<comment type="similarity">
    <text evidence="2">Belongs to the EamA transporter family.</text>
</comment>
<evidence type="ECO:0000313" key="15">
    <source>
        <dbReference type="Proteomes" id="UP000005561"/>
    </source>
</evidence>
<gene>
    <name evidence="14" type="ORF">BRYFOR_05843</name>
</gene>
<evidence type="ECO:0000256" key="1">
    <source>
        <dbReference type="ARBA" id="ARBA00004651"/>
    </source>
</evidence>
<keyword evidence="15" id="KW-1185">Reference proteome</keyword>
<keyword evidence="7 12" id="KW-0812">Transmembrane</keyword>
<dbReference type="GO" id="GO:0009103">
    <property type="term" value="P:lipopolysaccharide biosynthetic process"/>
    <property type="evidence" value="ECO:0007669"/>
    <property type="project" value="UniProtKB-KW"/>
</dbReference>
<keyword evidence="3" id="KW-1003">Cell membrane</keyword>
<evidence type="ECO:0000313" key="14">
    <source>
        <dbReference type="EMBL" id="EET62179.1"/>
    </source>
</evidence>
<keyword evidence="11 12" id="KW-0472">Membrane</keyword>
<dbReference type="PANTHER" id="PTHR30561:SF9">
    <property type="entry name" value="4-AMINO-4-DEOXY-L-ARABINOSE-PHOSPHOUNDECAPRENOL FLIPPASE SUBUNIT ARNF-RELATED"/>
    <property type="match status" value="1"/>
</dbReference>
<dbReference type="eggNOG" id="COG2076">
    <property type="taxonomic scope" value="Bacteria"/>
</dbReference>
<dbReference type="Gene3D" id="1.10.3730.20">
    <property type="match status" value="1"/>
</dbReference>
<comment type="subcellular location">
    <subcellularLocation>
        <location evidence="1">Cell membrane</location>
        <topology evidence="1">Multi-pass membrane protein</topology>
    </subcellularLocation>
</comment>
<dbReference type="InterPro" id="IPR000390">
    <property type="entry name" value="Small_drug/metabolite_transptr"/>
</dbReference>
<evidence type="ECO:0000256" key="10">
    <source>
        <dbReference type="ARBA" id="ARBA00023098"/>
    </source>
</evidence>
<evidence type="ECO:0000256" key="7">
    <source>
        <dbReference type="ARBA" id="ARBA00022692"/>
    </source>
</evidence>
<feature type="transmembrane region" description="Helical" evidence="12">
    <location>
        <begin position="6"/>
        <end position="30"/>
    </location>
</feature>
<proteinExistence type="inferred from homology"/>
<name>C6LB48_9FIRM</name>
<keyword evidence="6" id="KW-0441">Lipid A biosynthesis</keyword>